<evidence type="ECO:0000313" key="2">
    <source>
        <dbReference type="Proteomes" id="UP000238362"/>
    </source>
</evidence>
<dbReference type="Proteomes" id="UP000238362">
    <property type="component" value="Unassembled WGS sequence"/>
</dbReference>
<accession>A0A2T0LW97</accession>
<comment type="caution">
    <text evidence="1">The sequence shown here is derived from an EMBL/GenBank/DDBJ whole genome shotgun (WGS) entry which is preliminary data.</text>
</comment>
<protein>
    <submittedName>
        <fullName evidence="1">Excreted virulence factor EspC (Type VII ESX diderm)</fullName>
    </submittedName>
</protein>
<dbReference type="EMBL" id="PVNH01000004">
    <property type="protein sequence ID" value="PRX48291.1"/>
    <property type="molecule type" value="Genomic_DNA"/>
</dbReference>
<evidence type="ECO:0000313" key="1">
    <source>
        <dbReference type="EMBL" id="PRX48291.1"/>
    </source>
</evidence>
<name>A0A2T0LW97_9PSEU</name>
<keyword evidence="2" id="KW-1185">Reference proteome</keyword>
<sequence length="93" mass="9359">MGFEVEPRSLRDAAGSAADAAQRLRGVELTVVADLAGALPGAKSAAQAEKLGAHWERQASTWAGGMDDYGEKLVAAADAYDAGDRGAAGDLGG</sequence>
<organism evidence="1 2">
    <name type="scientific">Prauserella shujinwangii</name>
    <dbReference type="NCBI Taxonomy" id="1453103"/>
    <lineage>
        <taxon>Bacteria</taxon>
        <taxon>Bacillati</taxon>
        <taxon>Actinomycetota</taxon>
        <taxon>Actinomycetes</taxon>
        <taxon>Pseudonocardiales</taxon>
        <taxon>Pseudonocardiaceae</taxon>
        <taxon>Prauserella</taxon>
    </lineage>
</organism>
<proteinExistence type="predicted"/>
<dbReference type="InterPro" id="IPR036689">
    <property type="entry name" value="ESAT-6-like_sf"/>
</dbReference>
<dbReference type="SUPFAM" id="SSF140453">
    <property type="entry name" value="EsxAB dimer-like"/>
    <property type="match status" value="1"/>
</dbReference>
<reference evidence="1 2" key="1">
    <citation type="submission" date="2018-03" db="EMBL/GenBank/DDBJ databases">
        <title>Genomic Encyclopedia of Type Strains, Phase III (KMG-III): the genomes of soil and plant-associated and newly described type strains.</title>
        <authorList>
            <person name="Whitman W."/>
        </authorList>
    </citation>
    <scope>NUCLEOTIDE SEQUENCE [LARGE SCALE GENOMIC DNA]</scope>
    <source>
        <strain evidence="1 2">CGMCC 4.7125</strain>
    </source>
</reference>
<dbReference type="AlphaFoldDB" id="A0A2T0LW97"/>
<dbReference type="RefSeq" id="WP_106178392.1">
    <property type="nucleotide sequence ID" value="NZ_PVNH01000004.1"/>
</dbReference>
<gene>
    <name evidence="1" type="ORF">B0I33_104105</name>
</gene>